<dbReference type="EMBL" id="JACTVA010000035">
    <property type="protein sequence ID" value="MBC9208587.1"/>
    <property type="molecule type" value="Genomic_DNA"/>
</dbReference>
<dbReference type="SUPFAM" id="SSF55729">
    <property type="entry name" value="Acyl-CoA N-acyltransferases (Nat)"/>
    <property type="match status" value="1"/>
</dbReference>
<dbReference type="PANTHER" id="PTHR43072:SF8">
    <property type="entry name" value="ACYLTRANSFERASE FABY-RELATED"/>
    <property type="match status" value="1"/>
</dbReference>
<dbReference type="CDD" id="cd04301">
    <property type="entry name" value="NAT_SF"/>
    <property type="match status" value="1"/>
</dbReference>
<dbReference type="PANTHER" id="PTHR43072">
    <property type="entry name" value="N-ACETYLTRANSFERASE"/>
    <property type="match status" value="1"/>
</dbReference>
<evidence type="ECO:0000313" key="3">
    <source>
        <dbReference type="Proteomes" id="UP000626026"/>
    </source>
</evidence>
<proteinExistence type="predicted"/>
<reference evidence="2 3" key="1">
    <citation type="journal article" date="2013" name="Int. J. Syst. Evol. Microbiol.">
        <title>Roseomonas aerophila sp. nov., isolated from air.</title>
        <authorList>
            <person name="Kim S.J."/>
            <person name="Weon H.Y."/>
            <person name="Ahn J.H."/>
            <person name="Hong S.B."/>
            <person name="Seok S.J."/>
            <person name="Whang K.S."/>
            <person name="Kwon S.W."/>
        </authorList>
    </citation>
    <scope>NUCLEOTIDE SEQUENCE [LARGE SCALE GENOMIC DNA]</scope>
    <source>
        <strain evidence="2 3">NBRC 108923</strain>
    </source>
</reference>
<protein>
    <submittedName>
        <fullName evidence="2">N-acetyltransferase family protein</fullName>
    </submittedName>
</protein>
<dbReference type="InterPro" id="IPR016181">
    <property type="entry name" value="Acyl_CoA_acyltransferase"/>
</dbReference>
<organism evidence="2 3">
    <name type="scientific">Teichococcus aerophilus</name>
    <dbReference type="NCBI Taxonomy" id="1224513"/>
    <lineage>
        <taxon>Bacteria</taxon>
        <taxon>Pseudomonadati</taxon>
        <taxon>Pseudomonadota</taxon>
        <taxon>Alphaproteobacteria</taxon>
        <taxon>Acetobacterales</taxon>
        <taxon>Roseomonadaceae</taxon>
        <taxon>Roseomonas</taxon>
    </lineage>
</organism>
<sequence length="184" mass="20208">MARSNVTQTTIRPVADADLGAITAIYRHHVLYGSASFETEPPAEAEMARRRSALLDQEYPYLVAERGGDVLGYAYAGAYRPRVAYRNTVEDSVYLRPDAFGLGIGSMLLAALIETCEARGFRQMMAVVGDSANASSIRLHQRHGFRCVGTLETVGYKHGRWLDCVLFQRRLGAGATTPPQPRDA</sequence>
<dbReference type="InterPro" id="IPR000182">
    <property type="entry name" value="GNAT_dom"/>
</dbReference>
<accession>A0ABR7RR48</accession>
<keyword evidence="3" id="KW-1185">Reference proteome</keyword>
<dbReference type="Proteomes" id="UP000626026">
    <property type="component" value="Unassembled WGS sequence"/>
</dbReference>
<dbReference type="Pfam" id="PF00583">
    <property type="entry name" value="Acetyltransf_1"/>
    <property type="match status" value="1"/>
</dbReference>
<evidence type="ECO:0000313" key="2">
    <source>
        <dbReference type="EMBL" id="MBC9208587.1"/>
    </source>
</evidence>
<dbReference type="PROSITE" id="PS51186">
    <property type="entry name" value="GNAT"/>
    <property type="match status" value="1"/>
</dbReference>
<dbReference type="Gene3D" id="3.40.630.30">
    <property type="match status" value="1"/>
</dbReference>
<comment type="caution">
    <text evidence="2">The sequence shown here is derived from an EMBL/GenBank/DDBJ whole genome shotgun (WGS) entry which is preliminary data.</text>
</comment>
<evidence type="ECO:0000259" key="1">
    <source>
        <dbReference type="PROSITE" id="PS51186"/>
    </source>
</evidence>
<gene>
    <name evidence="2" type="ORF">IBL26_17190</name>
</gene>
<feature type="domain" description="N-acetyltransferase" evidence="1">
    <location>
        <begin position="9"/>
        <end position="163"/>
    </location>
</feature>
<dbReference type="RefSeq" id="WP_187785740.1">
    <property type="nucleotide sequence ID" value="NZ_JACTVA010000035.1"/>
</dbReference>
<name>A0ABR7RR48_9PROT</name>